<feature type="compositionally biased region" description="Low complexity" evidence="1">
    <location>
        <begin position="329"/>
        <end position="372"/>
    </location>
</feature>
<feature type="compositionally biased region" description="Low complexity" evidence="1">
    <location>
        <begin position="302"/>
        <end position="322"/>
    </location>
</feature>
<keyword evidence="3" id="KW-1185">Reference proteome</keyword>
<comment type="caution">
    <text evidence="2">The sequence shown here is derived from an EMBL/GenBank/DDBJ whole genome shotgun (WGS) entry which is preliminary data.</text>
</comment>
<dbReference type="AlphaFoldDB" id="A0A4R0G4P2"/>
<sequence length="449" mass="47031">MAELPNTGSDWRTRWAARENAKRQNAYRMMADGWSRRNSDLASMRSAAVNYQAHSQAPAGVLIDLRRGEAVYHTIPAAQMIEAPQFANLPAVTPDLVASPAEALTRPLPEGIRLIDAGTVVVTDRRVVFLGARGKREWAYAKLAGLLHDRSSPYTLMHVVNRQRISGLYLPSASAPGFRFNLALALADARKQRPALIAQLDGMLAQHRRAQPAPPALVTPAAAPATARIPGGMASIAAMVLFALCAFGGVLQVVAGTSAPQTASPNSSAAGVRIDALPVPSVTPEAASGLPTPTAPSSLSGSPTPIDSLLPTTTPTLSAPTRSLPPPTKASAAQTKAPATPTSATAPAAPTSATPPATRSPKPKPTTASPTPKKVDLCGAPQNPYGYNFCGGSYIYSPASGVCSYFRCIDNFFNGKGYLIQCNDGMVSMSGGRRGACSYHDGVRRPVYK</sequence>
<dbReference type="PRINTS" id="PR01217">
    <property type="entry name" value="PRICHEXTENSN"/>
</dbReference>
<accession>A0A4R0G4P2</accession>
<evidence type="ECO:0000313" key="3">
    <source>
        <dbReference type="Proteomes" id="UP000292274"/>
    </source>
</evidence>
<dbReference type="Proteomes" id="UP000292274">
    <property type="component" value="Unassembled WGS sequence"/>
</dbReference>
<dbReference type="RefSeq" id="WP_131308394.1">
    <property type="nucleotide sequence ID" value="NZ_SJJR01000026.1"/>
</dbReference>
<feature type="region of interest" description="Disordered" evidence="1">
    <location>
        <begin position="283"/>
        <end position="376"/>
    </location>
</feature>
<evidence type="ECO:0000313" key="2">
    <source>
        <dbReference type="EMBL" id="TCB90997.1"/>
    </source>
</evidence>
<evidence type="ECO:0000256" key="1">
    <source>
        <dbReference type="SAM" id="MobiDB-lite"/>
    </source>
</evidence>
<organism evidence="2 3">
    <name type="scientific">Micromonospora zingiberis</name>
    <dbReference type="NCBI Taxonomy" id="2053011"/>
    <lineage>
        <taxon>Bacteria</taxon>
        <taxon>Bacillati</taxon>
        <taxon>Actinomycetota</taxon>
        <taxon>Actinomycetes</taxon>
        <taxon>Micromonosporales</taxon>
        <taxon>Micromonosporaceae</taxon>
        <taxon>Micromonospora</taxon>
    </lineage>
</organism>
<dbReference type="OrthoDB" id="3351421at2"/>
<dbReference type="EMBL" id="SJJR01000026">
    <property type="protein sequence ID" value="TCB90997.1"/>
    <property type="molecule type" value="Genomic_DNA"/>
</dbReference>
<protein>
    <submittedName>
        <fullName evidence="2">Uncharacterized protein</fullName>
    </submittedName>
</protein>
<gene>
    <name evidence="2" type="ORF">E0H26_26280</name>
</gene>
<reference evidence="2 3" key="1">
    <citation type="submission" date="2019-02" db="EMBL/GenBank/DDBJ databases">
        <title>Jishengella sp. nov., isolated from a root of Zingiber montanum.</title>
        <authorList>
            <person name="Kuncharoen N."/>
            <person name="Kudo T."/>
            <person name="Masahiro Y."/>
            <person name="Ohkuma M."/>
            <person name="Tanasupawat S."/>
        </authorList>
    </citation>
    <scope>NUCLEOTIDE SEQUENCE [LARGE SCALE GENOMIC DNA]</scope>
    <source>
        <strain evidence="2 3">PLAI 1-1</strain>
    </source>
</reference>
<name>A0A4R0G4P2_9ACTN</name>
<proteinExistence type="predicted"/>